<dbReference type="NCBIfam" id="TIGR01747">
    <property type="entry name" value="diampropi_NH3ly"/>
    <property type="match status" value="1"/>
</dbReference>
<evidence type="ECO:0000256" key="1">
    <source>
        <dbReference type="ARBA" id="ARBA00001933"/>
    </source>
</evidence>
<evidence type="ECO:0000313" key="5">
    <source>
        <dbReference type="Proteomes" id="UP001069802"/>
    </source>
</evidence>
<dbReference type="InterPro" id="IPR010081">
    <property type="entry name" value="DiNH2opropionate_NH3_lyase"/>
</dbReference>
<dbReference type="EC" id="4.3.1.15" evidence="4"/>
<dbReference type="PANTHER" id="PTHR42937:SF1">
    <property type="entry name" value="DIAMINOPROPIONATE AMMONIA-LYASE"/>
    <property type="match status" value="1"/>
</dbReference>
<comment type="cofactor">
    <cofactor evidence="1">
        <name>pyridoxal 5'-phosphate</name>
        <dbReference type="ChEBI" id="CHEBI:597326"/>
    </cofactor>
</comment>
<dbReference type="PANTHER" id="PTHR42937">
    <property type="match status" value="1"/>
</dbReference>
<keyword evidence="2" id="KW-0663">Pyridoxal phosphate</keyword>
<dbReference type="SUPFAM" id="SSF53686">
    <property type="entry name" value="Tryptophan synthase beta subunit-like PLP-dependent enzymes"/>
    <property type="match status" value="1"/>
</dbReference>
<dbReference type="GO" id="GO:0008838">
    <property type="term" value="F:diaminopropionate ammonia-lyase activity"/>
    <property type="evidence" value="ECO:0007669"/>
    <property type="project" value="UniProtKB-EC"/>
</dbReference>
<dbReference type="Proteomes" id="UP001069802">
    <property type="component" value="Unassembled WGS sequence"/>
</dbReference>
<dbReference type="InterPro" id="IPR001926">
    <property type="entry name" value="TrpB-like_PALP"/>
</dbReference>
<dbReference type="InterPro" id="IPR036052">
    <property type="entry name" value="TrpB-like_PALP_sf"/>
</dbReference>
<organism evidence="4 5">
    <name type="scientific">Kiloniella laminariae</name>
    <dbReference type="NCBI Taxonomy" id="454162"/>
    <lineage>
        <taxon>Bacteria</taxon>
        <taxon>Pseudomonadati</taxon>
        <taxon>Pseudomonadota</taxon>
        <taxon>Alphaproteobacteria</taxon>
        <taxon>Rhodospirillales</taxon>
        <taxon>Kiloniellaceae</taxon>
        <taxon>Kiloniella</taxon>
    </lineage>
</organism>
<evidence type="ECO:0000256" key="2">
    <source>
        <dbReference type="ARBA" id="ARBA00022898"/>
    </source>
</evidence>
<dbReference type="Gene3D" id="3.40.50.1100">
    <property type="match status" value="2"/>
</dbReference>
<dbReference type="Pfam" id="PF00291">
    <property type="entry name" value="PALP"/>
    <property type="match status" value="1"/>
</dbReference>
<feature type="domain" description="Tryptophan synthase beta chain-like PALP" evidence="3">
    <location>
        <begin position="49"/>
        <end position="368"/>
    </location>
</feature>
<dbReference type="NCBIfam" id="NF006058">
    <property type="entry name" value="PRK08206.1"/>
    <property type="match status" value="1"/>
</dbReference>
<reference evidence="4" key="1">
    <citation type="submission" date="2022-12" db="EMBL/GenBank/DDBJ databases">
        <title>Bacterial isolates from different developmental stages of Nematostella vectensis.</title>
        <authorList>
            <person name="Fraune S."/>
        </authorList>
    </citation>
    <scope>NUCLEOTIDE SEQUENCE</scope>
    <source>
        <strain evidence="4">G21630-S1</strain>
    </source>
</reference>
<accession>A0ABT4LEU3</accession>
<name>A0ABT4LEU3_9PROT</name>
<protein>
    <submittedName>
        <fullName evidence="4">Diaminopropionate ammonia-lyase</fullName>
        <ecNumber evidence="4">4.3.1.15</ecNumber>
    </submittedName>
</protein>
<evidence type="ECO:0000259" key="3">
    <source>
        <dbReference type="Pfam" id="PF00291"/>
    </source>
</evidence>
<gene>
    <name evidence="4" type="ORF">O4H49_02380</name>
</gene>
<keyword evidence="5" id="KW-1185">Reference proteome</keyword>
<keyword evidence="4" id="KW-0456">Lyase</keyword>
<proteinExistence type="predicted"/>
<dbReference type="RefSeq" id="WP_269421807.1">
    <property type="nucleotide sequence ID" value="NZ_JAPWGY010000001.1"/>
</dbReference>
<sequence length="406" mass="42661">MSFDIFDQAALKIHHNPATLGPADYPAALQSVLGVDDCTAAKKIITGWQGYSPSPLTSLSDLATALDIDQILYKDEAQRFGLGSFKALGGAYAVLCLLQQQIRKLTGKSIGDHELASGNCRELTAGITVITATDGNHGRSVAWGAKKFGCPCKIYMHAGVSKGRAAAVEELGAEVVWVEGNYDASVRAAANDASKSGWFVVSDTSYDGYMDLPRNVMAGYSVMTSEIIDDLAGKALPSHVFLQGGVGGLAGAVCAHLWQAWGKERPRFIVVEPEQADCLYQSAQQGRPTAVDITEETVMAGLSCGEVSLLGWKILSQGCHDFITLDDSLVGPSMRLLASGEAGNRIVAGESAVAGLAGAIAACRQTGLRNALGLDKNSRIMVIGTEGATDPAIYQSLVGQHPDSVL</sequence>
<comment type="caution">
    <text evidence="4">The sequence shown here is derived from an EMBL/GenBank/DDBJ whole genome shotgun (WGS) entry which is preliminary data.</text>
</comment>
<evidence type="ECO:0000313" key="4">
    <source>
        <dbReference type="EMBL" id="MCZ4279607.1"/>
    </source>
</evidence>
<dbReference type="EMBL" id="JAPWGY010000001">
    <property type="protein sequence ID" value="MCZ4279607.1"/>
    <property type="molecule type" value="Genomic_DNA"/>
</dbReference>